<accession>A0A2J6TMS4</accession>
<feature type="domain" description="DUF7791" evidence="4">
    <location>
        <begin position="368"/>
        <end position="456"/>
    </location>
</feature>
<organism evidence="5 6">
    <name type="scientific">Hyaloscypha bicolor E</name>
    <dbReference type="NCBI Taxonomy" id="1095630"/>
    <lineage>
        <taxon>Eukaryota</taxon>
        <taxon>Fungi</taxon>
        <taxon>Dikarya</taxon>
        <taxon>Ascomycota</taxon>
        <taxon>Pezizomycotina</taxon>
        <taxon>Leotiomycetes</taxon>
        <taxon>Helotiales</taxon>
        <taxon>Hyaloscyphaceae</taxon>
        <taxon>Hyaloscypha</taxon>
        <taxon>Hyaloscypha bicolor</taxon>
    </lineage>
</organism>
<dbReference type="SUPFAM" id="SSF52540">
    <property type="entry name" value="P-loop containing nucleoside triphosphate hydrolases"/>
    <property type="match status" value="1"/>
</dbReference>
<dbReference type="AlphaFoldDB" id="A0A2J6TMS4"/>
<dbReference type="InterPro" id="IPR027417">
    <property type="entry name" value="P-loop_NTPase"/>
</dbReference>
<sequence>MHGRFEAVDDAHYKTFEWIFESDGGEDYESNESDKINEDSDSDEGDDLRRSSSELFKHWLSLGRDIFHISGKLGSGKSTLMKFLCEHDRTRGGLQQWASTFTYAIGPDGRYKCDRKLVFASFFFWKPGTLLQKSLSGLYRSLLHDVLNSCPELIPMLLLDQWNEAKSMPWQVQTQLQLGTKDIKAAFTRLRENQNLYEKHCFCYFIDGLDEYEETRSEDYTEIVKILSDWTKKSRGNVKLCVSSREYNVFLNAFSSERRIRLQDLTRRDMERYVREKLQIDKREDSETLIQAIVDKGDGIFLWVALVVKTLRDRLEASHELLVLKSELDSLPDELEGLFTHLLRSLDKSARKRTYQLFAVITEGNPCATGYLSPLACSFLENYYENKAFAMVPDFPYYITEAAARNERAVLAYKSINGYCRGLLEFKRNNPGDETPCLTFIHRSIPEFLSTTNIEDDMNLLRILSLWKRFLSSCLLKYGQRLPAAFREEK</sequence>
<evidence type="ECO:0000313" key="5">
    <source>
        <dbReference type="EMBL" id="PMD64307.1"/>
    </source>
</evidence>
<dbReference type="PANTHER" id="PTHR10039:SF5">
    <property type="entry name" value="NACHT DOMAIN-CONTAINING PROTEIN"/>
    <property type="match status" value="1"/>
</dbReference>
<dbReference type="Pfam" id="PF25053">
    <property type="entry name" value="DUF7791"/>
    <property type="match status" value="1"/>
</dbReference>
<evidence type="ECO:0000259" key="3">
    <source>
        <dbReference type="Pfam" id="PF24883"/>
    </source>
</evidence>
<evidence type="ECO:0000256" key="2">
    <source>
        <dbReference type="SAM" id="MobiDB-lite"/>
    </source>
</evidence>
<keyword evidence="1" id="KW-0677">Repeat</keyword>
<evidence type="ECO:0008006" key="7">
    <source>
        <dbReference type="Google" id="ProtNLM"/>
    </source>
</evidence>
<evidence type="ECO:0000256" key="1">
    <source>
        <dbReference type="ARBA" id="ARBA00022737"/>
    </source>
</evidence>
<feature type="domain" description="Nephrocystin 3-like N-terminal" evidence="3">
    <location>
        <begin position="53"/>
        <end position="245"/>
    </location>
</feature>
<dbReference type="Proteomes" id="UP000235371">
    <property type="component" value="Unassembled WGS sequence"/>
</dbReference>
<dbReference type="GeneID" id="36579841"/>
<name>A0A2J6TMS4_9HELO</name>
<dbReference type="Pfam" id="PF24883">
    <property type="entry name" value="NPHP3_N"/>
    <property type="match status" value="1"/>
</dbReference>
<reference evidence="5 6" key="1">
    <citation type="submission" date="2016-04" db="EMBL/GenBank/DDBJ databases">
        <title>A degradative enzymes factory behind the ericoid mycorrhizal symbiosis.</title>
        <authorList>
            <consortium name="DOE Joint Genome Institute"/>
            <person name="Martino E."/>
            <person name="Morin E."/>
            <person name="Grelet G."/>
            <person name="Kuo A."/>
            <person name="Kohler A."/>
            <person name="Daghino S."/>
            <person name="Barry K."/>
            <person name="Choi C."/>
            <person name="Cichocki N."/>
            <person name="Clum A."/>
            <person name="Copeland A."/>
            <person name="Hainaut M."/>
            <person name="Haridas S."/>
            <person name="Labutti K."/>
            <person name="Lindquist E."/>
            <person name="Lipzen A."/>
            <person name="Khouja H.-R."/>
            <person name="Murat C."/>
            <person name="Ohm R."/>
            <person name="Olson A."/>
            <person name="Spatafora J."/>
            <person name="Veneault-Fourrey C."/>
            <person name="Henrissat B."/>
            <person name="Grigoriev I."/>
            <person name="Martin F."/>
            <person name="Perotto S."/>
        </authorList>
    </citation>
    <scope>NUCLEOTIDE SEQUENCE [LARGE SCALE GENOMIC DNA]</scope>
    <source>
        <strain evidence="5 6">E</strain>
    </source>
</reference>
<proteinExistence type="predicted"/>
<evidence type="ECO:0000259" key="4">
    <source>
        <dbReference type="Pfam" id="PF25053"/>
    </source>
</evidence>
<gene>
    <name evidence="5" type="ORF">K444DRAFT_305380</name>
</gene>
<dbReference type="STRING" id="1095630.A0A2J6TMS4"/>
<feature type="region of interest" description="Disordered" evidence="2">
    <location>
        <begin position="24"/>
        <end position="47"/>
    </location>
</feature>
<dbReference type="OrthoDB" id="443402at2759"/>
<dbReference type="InterPro" id="IPR056884">
    <property type="entry name" value="NPHP3-like_N"/>
</dbReference>
<dbReference type="EMBL" id="KZ613767">
    <property type="protein sequence ID" value="PMD64307.1"/>
    <property type="molecule type" value="Genomic_DNA"/>
</dbReference>
<keyword evidence="6" id="KW-1185">Reference proteome</keyword>
<dbReference type="RefSeq" id="XP_024741211.1">
    <property type="nucleotide sequence ID" value="XM_024871759.1"/>
</dbReference>
<evidence type="ECO:0000313" key="6">
    <source>
        <dbReference type="Proteomes" id="UP000235371"/>
    </source>
</evidence>
<protein>
    <recommendedName>
        <fullName evidence="7">NACHT domain-containing protein</fullName>
    </recommendedName>
</protein>
<dbReference type="PANTHER" id="PTHR10039">
    <property type="entry name" value="AMELOGENIN"/>
    <property type="match status" value="1"/>
</dbReference>
<dbReference type="InParanoid" id="A0A2J6TMS4"/>
<dbReference type="InterPro" id="IPR056693">
    <property type="entry name" value="DUF7791"/>
</dbReference>